<gene>
    <name evidence="1" type="ORF">METZ01_LOCUS296116</name>
</gene>
<dbReference type="InterPro" id="IPR014718">
    <property type="entry name" value="GH-type_carb-bd"/>
</dbReference>
<evidence type="ECO:0008006" key="2">
    <source>
        <dbReference type="Google" id="ProtNLM"/>
    </source>
</evidence>
<proteinExistence type="predicted"/>
<evidence type="ECO:0000313" key="1">
    <source>
        <dbReference type="EMBL" id="SVC43262.1"/>
    </source>
</evidence>
<feature type="non-terminal residue" evidence="1">
    <location>
        <position position="1"/>
    </location>
</feature>
<dbReference type="GO" id="GO:0030246">
    <property type="term" value="F:carbohydrate binding"/>
    <property type="evidence" value="ECO:0007669"/>
    <property type="project" value="InterPro"/>
</dbReference>
<dbReference type="Gene3D" id="2.70.98.10">
    <property type="match status" value="1"/>
</dbReference>
<accession>A0A382M7C0</accession>
<reference evidence="1" key="1">
    <citation type="submission" date="2018-05" db="EMBL/GenBank/DDBJ databases">
        <authorList>
            <person name="Lanie J.A."/>
            <person name="Ng W.-L."/>
            <person name="Kazmierczak K.M."/>
            <person name="Andrzejewski T.M."/>
            <person name="Davidsen T.M."/>
            <person name="Wayne K.J."/>
            <person name="Tettelin H."/>
            <person name="Glass J.I."/>
            <person name="Rusch D."/>
            <person name="Podicherti R."/>
            <person name="Tsui H.-C.T."/>
            <person name="Winkler M.E."/>
        </authorList>
    </citation>
    <scope>NUCLEOTIDE SEQUENCE</scope>
</reference>
<sequence length="173" mass="19837">TWEVEHGDTQLRMATQQRLGDWSVQVERRLVLNDRGVLSETRVTNDGPEVLPLVWYAHPFFPWPDDGVCCSFTSDLTMPENPGFGLDDEGQIVRKADHDWDKGQFVKIEGCQGRDVRAQYHHPRGQITVHNDFELAQMPIWGNSCTVSFEPHLEKTLASSTVFSWSLVYSFEE</sequence>
<dbReference type="EMBL" id="UINC01090914">
    <property type="protein sequence ID" value="SVC43262.1"/>
    <property type="molecule type" value="Genomic_DNA"/>
</dbReference>
<protein>
    <recommendedName>
        <fullName evidence="2">Aldose 1-epimerase</fullName>
    </recommendedName>
</protein>
<name>A0A382M7C0_9ZZZZ</name>
<organism evidence="1">
    <name type="scientific">marine metagenome</name>
    <dbReference type="NCBI Taxonomy" id="408172"/>
    <lineage>
        <taxon>unclassified sequences</taxon>
        <taxon>metagenomes</taxon>
        <taxon>ecological metagenomes</taxon>
    </lineage>
</organism>
<dbReference type="AlphaFoldDB" id="A0A382M7C0"/>